<proteinExistence type="predicted"/>
<reference evidence="1 2" key="1">
    <citation type="submission" date="2024-02" db="EMBL/GenBank/DDBJ databases">
        <authorList>
            <person name="Daric V."/>
            <person name="Darras S."/>
        </authorList>
    </citation>
    <scope>NUCLEOTIDE SEQUENCE [LARGE SCALE GENOMIC DNA]</scope>
</reference>
<evidence type="ECO:0000313" key="2">
    <source>
        <dbReference type="Proteomes" id="UP001642483"/>
    </source>
</evidence>
<accession>A0ABP0GZD5</accession>
<gene>
    <name evidence="1" type="ORF">CVLEPA_LOCUS30369</name>
</gene>
<protein>
    <submittedName>
        <fullName evidence="1">Uncharacterized protein</fullName>
    </submittedName>
</protein>
<sequence>MFESSEVFGILELSLSSHCSQVCPDSEICCMDNNQSPTTFYPLLRTGDVNPASLSALEKHEKQQVPVISSQLDWRRDREVGERLQHKLVSIFNPPLQHSSVLGSRSTGVEPDASCFFRR</sequence>
<dbReference type="Proteomes" id="UP001642483">
    <property type="component" value="Unassembled WGS sequence"/>
</dbReference>
<organism evidence="1 2">
    <name type="scientific">Clavelina lepadiformis</name>
    <name type="common">Light-bulb sea squirt</name>
    <name type="synonym">Ascidia lepadiformis</name>
    <dbReference type="NCBI Taxonomy" id="159417"/>
    <lineage>
        <taxon>Eukaryota</taxon>
        <taxon>Metazoa</taxon>
        <taxon>Chordata</taxon>
        <taxon>Tunicata</taxon>
        <taxon>Ascidiacea</taxon>
        <taxon>Aplousobranchia</taxon>
        <taxon>Clavelinidae</taxon>
        <taxon>Clavelina</taxon>
    </lineage>
</organism>
<dbReference type="EMBL" id="CAWYQH010000163">
    <property type="protein sequence ID" value="CAK8697089.1"/>
    <property type="molecule type" value="Genomic_DNA"/>
</dbReference>
<comment type="caution">
    <text evidence="1">The sequence shown here is derived from an EMBL/GenBank/DDBJ whole genome shotgun (WGS) entry which is preliminary data.</text>
</comment>
<evidence type="ECO:0000313" key="1">
    <source>
        <dbReference type="EMBL" id="CAK8697089.1"/>
    </source>
</evidence>
<keyword evidence="2" id="KW-1185">Reference proteome</keyword>
<name>A0ABP0GZD5_CLALP</name>